<dbReference type="Pfam" id="PF25119">
    <property type="entry name" value="HSNSD_N"/>
    <property type="match status" value="1"/>
</dbReference>
<evidence type="ECO:0000256" key="15">
    <source>
        <dbReference type="ARBA" id="ARBA00023268"/>
    </source>
</evidence>
<feature type="transmembrane region" description="Helical" evidence="19">
    <location>
        <begin position="23"/>
        <end position="42"/>
    </location>
</feature>
<evidence type="ECO:0000256" key="16">
    <source>
        <dbReference type="PIRSR" id="PIRSR637359-1"/>
    </source>
</evidence>
<dbReference type="EC" id="2.8.2.8" evidence="5"/>
<organism evidence="23 24">
    <name type="scientific">Elysia crispata</name>
    <name type="common">lettuce slug</name>
    <dbReference type="NCBI Taxonomy" id="231223"/>
    <lineage>
        <taxon>Eukaryota</taxon>
        <taxon>Metazoa</taxon>
        <taxon>Spiralia</taxon>
        <taxon>Lophotrochozoa</taxon>
        <taxon>Mollusca</taxon>
        <taxon>Gastropoda</taxon>
        <taxon>Heterobranchia</taxon>
        <taxon>Euthyneura</taxon>
        <taxon>Panpulmonata</taxon>
        <taxon>Sacoglossa</taxon>
        <taxon>Placobranchoidea</taxon>
        <taxon>Plakobranchidae</taxon>
        <taxon>Elysia</taxon>
    </lineage>
</organism>
<evidence type="ECO:0000256" key="1">
    <source>
        <dbReference type="ARBA" id="ARBA00004323"/>
    </source>
</evidence>
<evidence type="ECO:0000256" key="13">
    <source>
        <dbReference type="ARBA" id="ARBA00023157"/>
    </source>
</evidence>
<evidence type="ECO:0000256" key="9">
    <source>
        <dbReference type="ARBA" id="ARBA00022968"/>
    </source>
</evidence>
<comment type="caution">
    <text evidence="23">The sequence shown here is derived from an EMBL/GenBank/DDBJ whole genome shotgun (WGS) entry which is preliminary data.</text>
</comment>
<feature type="disulfide bond" evidence="18">
    <location>
        <begin position="916"/>
        <end position="922"/>
    </location>
</feature>
<dbReference type="EMBL" id="JAWDGP010000875">
    <property type="protein sequence ID" value="KAK3796497.1"/>
    <property type="molecule type" value="Genomic_DNA"/>
</dbReference>
<dbReference type="Pfam" id="PF00685">
    <property type="entry name" value="Sulfotransfer_1"/>
    <property type="match status" value="1"/>
</dbReference>
<evidence type="ECO:0000313" key="23">
    <source>
        <dbReference type="EMBL" id="KAK3796497.1"/>
    </source>
</evidence>
<evidence type="ECO:0000259" key="22">
    <source>
        <dbReference type="Pfam" id="PF25119"/>
    </source>
</evidence>
<keyword evidence="12 19" id="KW-0472">Membrane</keyword>
<comment type="similarity">
    <text evidence="4">Belongs to the sulfotransferase 1 family. NDST subfamily.</text>
</comment>
<dbReference type="InterPro" id="IPR000863">
    <property type="entry name" value="Sulfotransferase_dom"/>
</dbReference>
<comment type="pathway">
    <text evidence="3">Glycan metabolism; heparan sulfate biosynthesis.</text>
</comment>
<dbReference type="AlphaFoldDB" id="A0AAE1B0Z2"/>
<evidence type="ECO:0000256" key="18">
    <source>
        <dbReference type="PIRSR" id="PIRSR637359-3"/>
    </source>
</evidence>
<dbReference type="GO" id="GO:0016787">
    <property type="term" value="F:hydrolase activity"/>
    <property type="evidence" value="ECO:0007669"/>
    <property type="project" value="UniProtKB-KW"/>
</dbReference>
<keyword evidence="8" id="KW-0378">Hydrolase</keyword>
<evidence type="ECO:0000256" key="7">
    <source>
        <dbReference type="ARBA" id="ARBA00022692"/>
    </source>
</evidence>
<evidence type="ECO:0000313" key="24">
    <source>
        <dbReference type="Proteomes" id="UP001283361"/>
    </source>
</evidence>
<dbReference type="InterPro" id="IPR021930">
    <property type="entry name" value="Heparan_SO4_deacetylase_dom"/>
</dbReference>
<comment type="pathway">
    <text evidence="2">Glycan metabolism; heparin biosynthesis.</text>
</comment>
<evidence type="ECO:0000259" key="21">
    <source>
        <dbReference type="Pfam" id="PF12062"/>
    </source>
</evidence>
<keyword evidence="13 18" id="KW-1015">Disulfide bond</keyword>
<dbReference type="InterPro" id="IPR056793">
    <property type="entry name" value="HSNSD_N"/>
</dbReference>
<dbReference type="GO" id="GO:0019213">
    <property type="term" value="F:deacetylase activity"/>
    <property type="evidence" value="ECO:0007669"/>
    <property type="project" value="TreeGrafter"/>
</dbReference>
<name>A0AAE1B0Z2_9GAST</name>
<keyword evidence="15" id="KW-0511">Multifunctional enzyme</keyword>
<evidence type="ECO:0000256" key="6">
    <source>
        <dbReference type="ARBA" id="ARBA00022679"/>
    </source>
</evidence>
<dbReference type="InterPro" id="IPR037359">
    <property type="entry name" value="NST/OST"/>
</dbReference>
<evidence type="ECO:0000256" key="11">
    <source>
        <dbReference type="ARBA" id="ARBA00023034"/>
    </source>
</evidence>
<evidence type="ECO:0000256" key="17">
    <source>
        <dbReference type="PIRSR" id="PIRSR637359-2"/>
    </source>
</evidence>
<keyword evidence="7 19" id="KW-0812">Transmembrane</keyword>
<evidence type="ECO:0000256" key="3">
    <source>
        <dbReference type="ARBA" id="ARBA00005093"/>
    </source>
</evidence>
<sequence>MGAWRAFLRCCNAMPRPNTVKRWSNAKVVSVSLFLCLMLIALTRMERARRSFSAEDIVVDHRSLVSKRFEHFETGGVEAVKLMQQDRTTTAPIGVPSKTADEVVEDNLVTDSVPVLPATVAGPSGNRVFPPPKRSPANERVLPAELLGQHFPLEFYFHQYLPDQAPKSLPVKTIIKLDTKMPLKTVLVVLDSLKASSKKPMEDFFGSQRIQIDFAEALLLPVLVIKSLNVPRYSLIAFANYNVYLGLEKTQRSILDEYCRTYGVGILSFTDSSKIGDQELSKEYKLKMQHRVKLVKMRLNTEAKDLWRIAKPEMVFENPLPDDNSEWTIFMPDHESYQPLAFSTVAADWAGSTHNISKSEFGVTVAIRDRGGIDGIQKVILGNDPEFFLNFIIAMDGLASLTHGRLALPMERVVQVDVDDMFVGVAAVRTKPKDAKAMVQCNQRIRQYVPNFKLFLGFTGAMFLWGGDDADKGEKMMIDNAQEFIWFNHLYRHELLYITPLDRISGAMSKNMVFAKEKNLPVVKEYMILPHHAGVYPVYPEVFDEWEKLGYVKATSTLEYPYRHPQWGRRGFIHRGVMVLPRQTCRLFTKTISFDIYEGGQKAMDESLNGGYMFKIFLTTPVMVFMTHMSNYATGQLAQYEFEGVTKAIDTWTNLKMLAPHPIDVAREYFQLYPDEVSPLWSDPARDPNMKELWRVNKTLPVFPRVIIAGPQKTGTTAFMTFLNLHPNFETSKPDPVLYEEVQFFSSNLYDNGIDWYASRFPERKNDQTVLFEKSANYFSHHRTPKRVRELLPDVKIIIIMNDPLRRAYSWYQHLKAHNDSLSQQYTFYQIITADDKAPEVLRLAQKRHLYDGIYAVHLARWLLNFPTDQLYLVDGDKLIKDPASVMNDVQKFIGVTPKIDYTTKLQFDAEKGFFCAKTTGCLGSGKGRSYEKMDSASEAYLTEFYKNHNEDLRTLLSSIKHPHPSWLTAMQNSSIPSH</sequence>
<feature type="domain" description="Heparan sulphate-N-deacetylase deacetylase" evidence="21">
    <location>
        <begin position="411"/>
        <end position="614"/>
    </location>
</feature>
<feature type="domain" description="Sulfotransferase" evidence="20">
    <location>
        <begin position="704"/>
        <end position="920"/>
    </location>
</feature>
<keyword evidence="14" id="KW-0325">Glycoprotein</keyword>
<dbReference type="SUPFAM" id="SSF52540">
    <property type="entry name" value="P-loop containing nucleoside triphosphate hydrolases"/>
    <property type="match status" value="1"/>
</dbReference>
<feature type="active site" description="For sulfotransferase activity" evidence="16">
    <location>
        <position position="713"/>
    </location>
</feature>
<accession>A0AAE1B0Z2</accession>
<evidence type="ECO:0000256" key="14">
    <source>
        <dbReference type="ARBA" id="ARBA00023180"/>
    </source>
</evidence>
<dbReference type="Proteomes" id="UP001283361">
    <property type="component" value="Unassembled WGS sequence"/>
</dbReference>
<keyword evidence="10 19" id="KW-1133">Transmembrane helix</keyword>
<keyword evidence="24" id="KW-1185">Reference proteome</keyword>
<evidence type="ECO:0000259" key="20">
    <source>
        <dbReference type="Pfam" id="PF00685"/>
    </source>
</evidence>
<feature type="domain" description="Heparan sulfate-N-deacetylase N-terminal" evidence="22">
    <location>
        <begin position="185"/>
        <end position="399"/>
    </location>
</feature>
<dbReference type="Gene3D" id="3.40.50.300">
    <property type="entry name" value="P-loop containing nucleotide triphosphate hydrolases"/>
    <property type="match status" value="1"/>
</dbReference>
<dbReference type="GO" id="GO:0015016">
    <property type="term" value="F:heparan sulfate N-sulfotransferase activity"/>
    <property type="evidence" value="ECO:0007669"/>
    <property type="project" value="UniProtKB-EC"/>
</dbReference>
<evidence type="ECO:0000256" key="12">
    <source>
        <dbReference type="ARBA" id="ARBA00023136"/>
    </source>
</evidence>
<evidence type="ECO:0000256" key="10">
    <source>
        <dbReference type="ARBA" id="ARBA00022989"/>
    </source>
</evidence>
<feature type="binding site" evidence="17">
    <location>
        <position position="810"/>
    </location>
    <ligand>
        <name>3'-phosphoadenylyl sulfate</name>
        <dbReference type="ChEBI" id="CHEBI:58339"/>
    </ligand>
</feature>
<dbReference type="PANTHER" id="PTHR10605">
    <property type="entry name" value="HEPARAN SULFATE SULFOTRANSFERASE"/>
    <property type="match status" value="1"/>
</dbReference>
<evidence type="ECO:0000256" key="8">
    <source>
        <dbReference type="ARBA" id="ARBA00022801"/>
    </source>
</evidence>
<evidence type="ECO:0000256" key="2">
    <source>
        <dbReference type="ARBA" id="ARBA00004841"/>
    </source>
</evidence>
<proteinExistence type="inferred from homology"/>
<keyword evidence="6" id="KW-0808">Transferase</keyword>
<dbReference type="GO" id="GO:0000139">
    <property type="term" value="C:Golgi membrane"/>
    <property type="evidence" value="ECO:0007669"/>
    <property type="project" value="UniProtKB-SubCell"/>
</dbReference>
<evidence type="ECO:0000256" key="5">
    <source>
        <dbReference type="ARBA" id="ARBA00012979"/>
    </source>
</evidence>
<protein>
    <recommendedName>
        <fullName evidence="5">[heparan sulfate]-glucosamine N-sulfotransferase</fullName>
        <ecNumber evidence="5">2.8.2.8</ecNumber>
    </recommendedName>
</protein>
<evidence type="ECO:0000256" key="19">
    <source>
        <dbReference type="SAM" id="Phobius"/>
    </source>
</evidence>
<dbReference type="InterPro" id="IPR027417">
    <property type="entry name" value="P-loop_NTPase"/>
</dbReference>
<feature type="binding site" evidence="17">
    <location>
        <begin position="927"/>
        <end position="931"/>
    </location>
    <ligand>
        <name>3'-phosphoadenylyl sulfate</name>
        <dbReference type="ChEBI" id="CHEBI:58339"/>
    </ligand>
</feature>
<keyword evidence="11" id="KW-0333">Golgi apparatus</keyword>
<keyword evidence="9" id="KW-0735">Signal-anchor</keyword>
<gene>
    <name evidence="23" type="ORF">RRG08_003217</name>
</gene>
<dbReference type="PANTHER" id="PTHR10605:SF56">
    <property type="entry name" value="BIFUNCTIONAL HEPARAN SULFATE N-DEACETYLASE_N-SULFOTRANSFERASE"/>
    <property type="match status" value="1"/>
</dbReference>
<reference evidence="23" key="1">
    <citation type="journal article" date="2023" name="G3 (Bethesda)">
        <title>A reference genome for the long-term kleptoplast-retaining sea slug Elysia crispata morphotype clarki.</title>
        <authorList>
            <person name="Eastman K.E."/>
            <person name="Pendleton A.L."/>
            <person name="Shaikh M.A."/>
            <person name="Suttiyut T."/>
            <person name="Ogas R."/>
            <person name="Tomko P."/>
            <person name="Gavelis G."/>
            <person name="Widhalm J.R."/>
            <person name="Wisecaver J.H."/>
        </authorList>
    </citation>
    <scope>NUCLEOTIDE SEQUENCE</scope>
    <source>
        <strain evidence="23">ECLA1</strain>
    </source>
</reference>
<evidence type="ECO:0000256" key="4">
    <source>
        <dbReference type="ARBA" id="ARBA00010420"/>
    </source>
</evidence>
<comment type="subcellular location">
    <subcellularLocation>
        <location evidence="1">Golgi apparatus membrane</location>
        <topology evidence="1">Single-pass type II membrane protein</topology>
    </subcellularLocation>
</comment>
<dbReference type="Pfam" id="PF12062">
    <property type="entry name" value="HSNSD-CE"/>
    <property type="match status" value="1"/>
</dbReference>